<comment type="caution">
    <text evidence="5">The sequence shown here is derived from an EMBL/GenBank/DDBJ whole genome shotgun (WGS) entry which is preliminary data.</text>
</comment>
<evidence type="ECO:0000256" key="2">
    <source>
        <dbReference type="ARBA" id="ARBA00023239"/>
    </source>
</evidence>
<feature type="binding site" evidence="4">
    <location>
        <position position="238"/>
    </location>
    <ligand>
        <name>pyruvate</name>
        <dbReference type="ChEBI" id="CHEBI:15361"/>
    </ligand>
</feature>
<evidence type="ECO:0000313" key="6">
    <source>
        <dbReference type="Proteomes" id="UP000297966"/>
    </source>
</evidence>
<dbReference type="SMART" id="SM01130">
    <property type="entry name" value="DHDPS"/>
    <property type="match status" value="1"/>
</dbReference>
<accession>A0A4Y9LAI6</accession>
<dbReference type="Pfam" id="PF00701">
    <property type="entry name" value="DHDPS"/>
    <property type="match status" value="1"/>
</dbReference>
<dbReference type="GO" id="GO:0008840">
    <property type="term" value="F:4-hydroxy-tetrahydrodipicolinate synthase activity"/>
    <property type="evidence" value="ECO:0007669"/>
    <property type="project" value="TreeGrafter"/>
</dbReference>
<dbReference type="PIRSF" id="PIRSF001365">
    <property type="entry name" value="DHDPS"/>
    <property type="match status" value="1"/>
</dbReference>
<proteinExistence type="inferred from homology"/>
<name>A0A4Y9LAI6_9BRAD</name>
<dbReference type="Gene3D" id="3.20.20.70">
    <property type="entry name" value="Aldolase class I"/>
    <property type="match status" value="1"/>
</dbReference>
<sequence>MPRECGGRCARISGMESSMPVTPHHKAQRPYRGVFPVAPTIFDERGELDLEGQRRCIDFMIDAGSHGICILANFSEQFVLTDAERETVMHAVLEQVAGRVPVIVTTTHFSSAVCAARSKQAEAAGAAMVMVMPPYHGATFRVPEKGIVEFFRVLSGAINIPIMIQDAPVAGTPLSVELLARLARDFSNIRYFKIEVPGAAAKLRSLIEAGGKDIEGPWDGEEAITLLADLDAGATGAMTGGGYPDGIRQIIDPYFAGKREEAKAAYERWLPLINYENRQCGLIACKAMMQAGGVIKSDAVRHPLQPLHPATRAGLLELAKERDALALRWGK</sequence>
<dbReference type="OrthoDB" id="7250010at2"/>
<dbReference type="EMBL" id="SPQT01000035">
    <property type="protein sequence ID" value="TFV39717.1"/>
    <property type="molecule type" value="Genomic_DNA"/>
</dbReference>
<evidence type="ECO:0000256" key="1">
    <source>
        <dbReference type="ARBA" id="ARBA00007592"/>
    </source>
</evidence>
<dbReference type="PANTHER" id="PTHR12128">
    <property type="entry name" value="DIHYDRODIPICOLINATE SYNTHASE"/>
    <property type="match status" value="1"/>
</dbReference>
<dbReference type="Proteomes" id="UP000297966">
    <property type="component" value="Unassembled WGS sequence"/>
</dbReference>
<gene>
    <name evidence="5" type="ORF">E4K65_39850</name>
</gene>
<evidence type="ECO:0000313" key="5">
    <source>
        <dbReference type="EMBL" id="TFV39717.1"/>
    </source>
</evidence>
<keyword evidence="6" id="KW-1185">Reference proteome</keyword>
<evidence type="ECO:0000256" key="3">
    <source>
        <dbReference type="PIRNR" id="PIRNR001365"/>
    </source>
</evidence>
<comment type="similarity">
    <text evidence="1 3">Belongs to the DapA family.</text>
</comment>
<dbReference type="SUPFAM" id="SSF51569">
    <property type="entry name" value="Aldolase"/>
    <property type="match status" value="1"/>
</dbReference>
<keyword evidence="2 3" id="KW-0456">Lyase</keyword>
<dbReference type="InterPro" id="IPR013785">
    <property type="entry name" value="Aldolase_TIM"/>
</dbReference>
<organism evidence="5 6">
    <name type="scientific">Bradyrhizobium niftali</name>
    <dbReference type="NCBI Taxonomy" id="2560055"/>
    <lineage>
        <taxon>Bacteria</taxon>
        <taxon>Pseudomonadati</taxon>
        <taxon>Pseudomonadota</taxon>
        <taxon>Alphaproteobacteria</taxon>
        <taxon>Hyphomicrobiales</taxon>
        <taxon>Nitrobacteraceae</taxon>
        <taxon>Bradyrhizobium</taxon>
    </lineage>
</organism>
<reference evidence="5 6" key="1">
    <citation type="submission" date="2019-03" db="EMBL/GenBank/DDBJ databases">
        <title>Bradyrhizobium diversity isolated from nodules of Chamaecrista fasciculata.</title>
        <authorList>
            <person name="Klepa M.S."/>
            <person name="Urquiaga M.O."/>
            <person name="Hungria M."/>
            <person name="Delamuta J.R."/>
        </authorList>
    </citation>
    <scope>NUCLEOTIDE SEQUENCE [LARGE SCALE GENOMIC DNA]</scope>
    <source>
        <strain evidence="5 6">CNPSo 3448</strain>
    </source>
</reference>
<dbReference type="AlphaFoldDB" id="A0A4Y9LAI6"/>
<dbReference type="PANTHER" id="PTHR12128:SF66">
    <property type="entry name" value="4-HYDROXY-2-OXOGLUTARATE ALDOLASE, MITOCHONDRIAL"/>
    <property type="match status" value="1"/>
</dbReference>
<protein>
    <submittedName>
        <fullName evidence="5">Dihydrodipicolinate synthase family protein</fullName>
    </submittedName>
</protein>
<dbReference type="InterPro" id="IPR002220">
    <property type="entry name" value="DapA-like"/>
</dbReference>
<dbReference type="CDD" id="cd00408">
    <property type="entry name" value="DHDPS-like"/>
    <property type="match status" value="1"/>
</dbReference>
<dbReference type="GO" id="GO:0005829">
    <property type="term" value="C:cytosol"/>
    <property type="evidence" value="ECO:0007669"/>
    <property type="project" value="TreeGrafter"/>
</dbReference>
<evidence type="ECO:0000256" key="4">
    <source>
        <dbReference type="PIRSR" id="PIRSR001365-2"/>
    </source>
</evidence>